<proteinExistence type="inferred from homology"/>
<gene>
    <name evidence="5" type="ORF">PANT_20d00050</name>
</gene>
<dbReference type="Pfam" id="PF01425">
    <property type="entry name" value="Amidase"/>
    <property type="match status" value="1"/>
</dbReference>
<dbReference type="PANTHER" id="PTHR46072:SF11">
    <property type="entry name" value="AMIDASE-RELATED"/>
    <property type="match status" value="1"/>
</dbReference>
<protein>
    <submittedName>
        <fullName evidence="5">Amidases</fullName>
    </submittedName>
</protein>
<reference evidence="6" key="1">
    <citation type="journal article" date="2013" name="Genome Announc.">
        <title>Genome sequence of the basidiomycetous yeast Pseudozyma antarctica T-34, a producer of the glycolipid biosurfactants mannosylerythritol lipids.</title>
        <authorList>
            <person name="Morita T."/>
            <person name="Koike H."/>
            <person name="Koyama Y."/>
            <person name="Hagiwara H."/>
            <person name="Ito E."/>
            <person name="Fukuoka T."/>
            <person name="Imura T."/>
            <person name="Machida M."/>
            <person name="Kitamoto D."/>
        </authorList>
    </citation>
    <scope>NUCLEOTIDE SEQUENCE [LARGE SCALE GENOMIC DNA]</scope>
    <source>
        <strain evidence="6">T-34</strain>
    </source>
</reference>
<dbReference type="Proteomes" id="UP000011976">
    <property type="component" value="Unassembled WGS sequence"/>
</dbReference>
<dbReference type="EMBL" id="DF196786">
    <property type="protein sequence ID" value="GAC76308.1"/>
    <property type="molecule type" value="Genomic_DNA"/>
</dbReference>
<dbReference type="InterPro" id="IPR023631">
    <property type="entry name" value="Amidase_dom"/>
</dbReference>
<evidence type="ECO:0000256" key="3">
    <source>
        <dbReference type="SAM" id="MobiDB-lite"/>
    </source>
</evidence>
<feature type="region of interest" description="Disordered" evidence="3">
    <location>
        <begin position="1"/>
        <end position="22"/>
    </location>
</feature>
<dbReference type="AlphaFoldDB" id="M9MFM0"/>
<evidence type="ECO:0000256" key="1">
    <source>
        <dbReference type="ARBA" id="ARBA00009199"/>
    </source>
</evidence>
<dbReference type="PANTHER" id="PTHR46072">
    <property type="entry name" value="AMIDASE-RELATED-RELATED"/>
    <property type="match status" value="1"/>
</dbReference>
<accession>M9MFM0</accession>
<feature type="domain" description="Amidase" evidence="4">
    <location>
        <begin position="83"/>
        <end position="305"/>
    </location>
</feature>
<keyword evidence="2" id="KW-0378">Hydrolase</keyword>
<name>M9MFM0_PSEA3</name>
<evidence type="ECO:0000259" key="4">
    <source>
        <dbReference type="Pfam" id="PF01425"/>
    </source>
</evidence>
<evidence type="ECO:0000313" key="6">
    <source>
        <dbReference type="Proteomes" id="UP000011976"/>
    </source>
</evidence>
<evidence type="ECO:0000256" key="2">
    <source>
        <dbReference type="ARBA" id="ARBA00022801"/>
    </source>
</evidence>
<dbReference type="InterPro" id="IPR036928">
    <property type="entry name" value="AS_sf"/>
</dbReference>
<dbReference type="SUPFAM" id="SSF75304">
    <property type="entry name" value="Amidase signature (AS) enzymes"/>
    <property type="match status" value="1"/>
</dbReference>
<dbReference type="OrthoDB" id="167809at2759"/>
<organism evidence="5 6">
    <name type="scientific">Pseudozyma antarctica (strain T-34)</name>
    <name type="common">Yeast</name>
    <name type="synonym">Candida antarctica</name>
    <dbReference type="NCBI Taxonomy" id="1151754"/>
    <lineage>
        <taxon>Eukaryota</taxon>
        <taxon>Fungi</taxon>
        <taxon>Dikarya</taxon>
        <taxon>Basidiomycota</taxon>
        <taxon>Ustilaginomycotina</taxon>
        <taxon>Ustilaginomycetes</taxon>
        <taxon>Ustilaginales</taxon>
        <taxon>Ustilaginaceae</taxon>
        <taxon>Moesziomyces</taxon>
    </lineage>
</organism>
<dbReference type="STRING" id="1151754.M9MFM0"/>
<comment type="similarity">
    <text evidence="1">Belongs to the amidase family.</text>
</comment>
<dbReference type="Gene3D" id="3.90.1300.10">
    <property type="entry name" value="Amidase signature (AS) domain"/>
    <property type="match status" value="1"/>
</dbReference>
<evidence type="ECO:0000313" key="5">
    <source>
        <dbReference type="EMBL" id="GAC76308.1"/>
    </source>
</evidence>
<sequence length="526" mass="57213">MSTAKLPRGEFRNPHPDPNTPAAGKVVEALLSTVQDAHRRFADPTADDYALARLSLDELQTRLIERTLTMPHLVEARIRLTVRASLATHCLTAFPYTDALEHAQQYQQLLDTSSTPSTLLEQYPLFGLVFSVKDCIHVQGFATTLGCSSRAAPVEPHTAEIVHKLRTLGGIMIAKTTAPQLMMHNTTHSPLWGTTRSPISSTEAEEDEFQVGGSSGGEACIVKMGGSQLGVGTDMGGSVRQPACLAELVGFKFVATPAGFRWHLPEDFMTGLPHTTVPATAPGLLARDMSTVRRAVDALEASQASPAAWSRVLHTSQYGSPEVSALIAHLVGALGDVGVQCDELGEVDAREWETAWMEHATQHGFAAARQMLATDPLIARTMFDESRLSDSSWPPHPTRLAELKQSLHARVGTNMLLTPTYILGGPVRNAAFAQLDSRHAEVWCQIMNLLDWPAVSVPLSNLRRHTRTALIHRDDEWSHFSPGMLAPDPIEGGEARLPVLSIQLVAPPGQHQALLDFAQRIAQIEL</sequence>
<dbReference type="GO" id="GO:0016787">
    <property type="term" value="F:hydrolase activity"/>
    <property type="evidence" value="ECO:0007669"/>
    <property type="project" value="UniProtKB-KW"/>
</dbReference>